<dbReference type="Gene3D" id="3.40.190.10">
    <property type="entry name" value="Periplasmic binding protein-like II"/>
    <property type="match status" value="1"/>
</dbReference>
<dbReference type="PANTHER" id="PTHR30290">
    <property type="entry name" value="PERIPLASMIC BINDING COMPONENT OF ABC TRANSPORTER"/>
    <property type="match status" value="1"/>
</dbReference>
<dbReference type="Proteomes" id="UP000806528">
    <property type="component" value="Unassembled WGS sequence"/>
</dbReference>
<comment type="caution">
    <text evidence="2">The sequence shown here is derived from an EMBL/GenBank/DDBJ whole genome shotgun (WGS) entry which is preliminary data.</text>
</comment>
<organism evidence="2 3">
    <name type="scientific">Nocardiopsis coralli</name>
    <dbReference type="NCBI Taxonomy" id="2772213"/>
    <lineage>
        <taxon>Bacteria</taxon>
        <taxon>Bacillati</taxon>
        <taxon>Actinomycetota</taxon>
        <taxon>Actinomycetes</taxon>
        <taxon>Streptosporangiales</taxon>
        <taxon>Nocardiopsidaceae</taxon>
        <taxon>Nocardiopsis</taxon>
    </lineage>
</organism>
<dbReference type="Pfam" id="PF00496">
    <property type="entry name" value="SBP_bac_5"/>
    <property type="match status" value="1"/>
</dbReference>
<dbReference type="PROSITE" id="PS51257">
    <property type="entry name" value="PROKAR_LIPOPROTEIN"/>
    <property type="match status" value="1"/>
</dbReference>
<dbReference type="Gene3D" id="3.10.105.10">
    <property type="entry name" value="Dipeptide-binding Protein, Domain 3"/>
    <property type="match status" value="1"/>
</dbReference>
<gene>
    <name evidence="2" type="ORF">IDM40_06655</name>
</gene>
<dbReference type="Gene3D" id="3.90.76.10">
    <property type="entry name" value="Dipeptide-binding Protein, Domain 1"/>
    <property type="match status" value="1"/>
</dbReference>
<dbReference type="RefSeq" id="WP_193121045.1">
    <property type="nucleotide sequence ID" value="NZ_JADBGI010000005.1"/>
</dbReference>
<protein>
    <submittedName>
        <fullName evidence="2">ABC transporter substrate-binding protein</fullName>
    </submittedName>
</protein>
<proteinExistence type="predicted"/>
<accession>A0ABR9P3G0</accession>
<dbReference type="CDD" id="cd00995">
    <property type="entry name" value="PBP2_NikA_DppA_OppA_like"/>
    <property type="match status" value="1"/>
</dbReference>
<feature type="domain" description="Solute-binding protein family 5" evidence="1">
    <location>
        <begin position="77"/>
        <end position="461"/>
    </location>
</feature>
<reference evidence="2 3" key="1">
    <citation type="submission" date="2020-09" db="EMBL/GenBank/DDBJ databases">
        <title>Diversity and distribution of actinomycetes associated with coral in the coast of Hainan.</title>
        <authorList>
            <person name="Li F."/>
        </authorList>
    </citation>
    <scope>NUCLEOTIDE SEQUENCE [LARGE SCALE GENOMIC DNA]</scope>
    <source>
        <strain evidence="2 3">HNM0947</strain>
    </source>
</reference>
<evidence type="ECO:0000313" key="3">
    <source>
        <dbReference type="Proteomes" id="UP000806528"/>
    </source>
</evidence>
<dbReference type="EMBL" id="JADBGI010000005">
    <property type="protein sequence ID" value="MBE2998387.1"/>
    <property type="molecule type" value="Genomic_DNA"/>
</dbReference>
<evidence type="ECO:0000313" key="2">
    <source>
        <dbReference type="EMBL" id="MBE2998387.1"/>
    </source>
</evidence>
<dbReference type="InterPro" id="IPR039424">
    <property type="entry name" value="SBP_5"/>
</dbReference>
<sequence length="540" mass="60986">MRVPRSRLFLPATLSVTLLLTACGGSGDEDQAEGPVTIDGGQPENPLVPGNTNEVYGGDILDALFAKLMRYDPDTAEPEEHIAESIETDDDQTFTITIRDDWSFHDGTELEARHFVDAWNYSAYGPNGFVNNYWFEDIEGYEDLNPEDEDAEPETDEMSGLEIIDDHTFEVTLNEPFADWPFQLGYTVYSPLPDSFYDDPEAFGSEPVGNGPYEFSSWTDNEEITVERWDDFPGEEPGQVDAIQWRMYDNQDTAYQDLISGNLDIMTRLTPAALAGDVYQDDLEDRYIDQESGLTYSATITTESEGYDDPTFRQALSMAVDRDELAEQIFNNGQEAADGWATGAVVAYQEDACGEFCTYDPDRANELLDEAEDDGFDVPEEVNFYFNDDAEHREWVEAVVTNWNQVFEGRLEANAVPVPTFGEFRENINNRDYDGILRTGWQMDYPHLENFLTPLFVTGAASNDGDYSNEEFDELVAEAKQSSDEDEAAELYQEAERILAQDMPTIPIFAGRTISGYSERMDNMEINPFGVPVYERLTVQ</sequence>
<evidence type="ECO:0000259" key="1">
    <source>
        <dbReference type="Pfam" id="PF00496"/>
    </source>
</evidence>
<dbReference type="PANTHER" id="PTHR30290:SF83">
    <property type="entry name" value="ABC TRANSPORTER SUBSTRATE-BINDING PROTEIN"/>
    <property type="match status" value="1"/>
</dbReference>
<dbReference type="PIRSF" id="PIRSF002741">
    <property type="entry name" value="MppA"/>
    <property type="match status" value="1"/>
</dbReference>
<dbReference type="InterPro" id="IPR030678">
    <property type="entry name" value="Peptide/Ni-bd"/>
</dbReference>
<keyword evidence="3" id="KW-1185">Reference proteome</keyword>
<dbReference type="SUPFAM" id="SSF53850">
    <property type="entry name" value="Periplasmic binding protein-like II"/>
    <property type="match status" value="1"/>
</dbReference>
<dbReference type="InterPro" id="IPR000914">
    <property type="entry name" value="SBP_5_dom"/>
</dbReference>
<name>A0ABR9P3G0_9ACTN</name>